<comment type="caution">
    <text evidence="2">The sequence shown here is derived from an EMBL/GenBank/DDBJ whole genome shotgun (WGS) entry which is preliminary data.</text>
</comment>
<dbReference type="AlphaFoldDB" id="A0A396ITC8"/>
<accession>A0A396ITC8</accession>
<sequence length="58" mass="6420">MGLKGFRPVFVACWPIGISCGSVLIFDGVGLLVVNMVRLFEIGCDCWIRFVNDMYGFG</sequence>
<dbReference type="Gramene" id="rna16158">
    <property type="protein sequence ID" value="RHN67908.1"/>
    <property type="gene ID" value="gene16158"/>
</dbReference>
<feature type="transmembrane region" description="Helical" evidence="1">
    <location>
        <begin position="6"/>
        <end position="34"/>
    </location>
</feature>
<keyword evidence="1" id="KW-0472">Membrane</keyword>
<name>A0A396ITC8_MEDTR</name>
<keyword evidence="1" id="KW-1133">Transmembrane helix</keyword>
<evidence type="ECO:0000313" key="2">
    <source>
        <dbReference type="EMBL" id="RHN67908.1"/>
    </source>
</evidence>
<proteinExistence type="predicted"/>
<gene>
    <name evidence="2" type="ORF">MtrunA17_Chr3g0107861</name>
</gene>
<dbReference type="Proteomes" id="UP000265566">
    <property type="component" value="Chromosome 3"/>
</dbReference>
<organism evidence="2 3">
    <name type="scientific">Medicago truncatula</name>
    <name type="common">Barrel medic</name>
    <name type="synonym">Medicago tribuloides</name>
    <dbReference type="NCBI Taxonomy" id="3880"/>
    <lineage>
        <taxon>Eukaryota</taxon>
        <taxon>Viridiplantae</taxon>
        <taxon>Streptophyta</taxon>
        <taxon>Embryophyta</taxon>
        <taxon>Tracheophyta</taxon>
        <taxon>Spermatophyta</taxon>
        <taxon>Magnoliopsida</taxon>
        <taxon>eudicotyledons</taxon>
        <taxon>Gunneridae</taxon>
        <taxon>Pentapetalae</taxon>
        <taxon>rosids</taxon>
        <taxon>fabids</taxon>
        <taxon>Fabales</taxon>
        <taxon>Fabaceae</taxon>
        <taxon>Papilionoideae</taxon>
        <taxon>50 kb inversion clade</taxon>
        <taxon>NPAAA clade</taxon>
        <taxon>Hologalegina</taxon>
        <taxon>IRL clade</taxon>
        <taxon>Trifolieae</taxon>
        <taxon>Medicago</taxon>
    </lineage>
</organism>
<evidence type="ECO:0000313" key="3">
    <source>
        <dbReference type="Proteomes" id="UP000265566"/>
    </source>
</evidence>
<reference evidence="3" key="1">
    <citation type="journal article" date="2018" name="Nat. Plants">
        <title>Whole-genome landscape of Medicago truncatula symbiotic genes.</title>
        <authorList>
            <person name="Pecrix Y."/>
            <person name="Staton S.E."/>
            <person name="Sallet E."/>
            <person name="Lelandais-Briere C."/>
            <person name="Moreau S."/>
            <person name="Carrere S."/>
            <person name="Blein T."/>
            <person name="Jardinaud M.F."/>
            <person name="Latrasse D."/>
            <person name="Zouine M."/>
            <person name="Zahm M."/>
            <person name="Kreplak J."/>
            <person name="Mayjonade B."/>
            <person name="Satge C."/>
            <person name="Perez M."/>
            <person name="Cauet S."/>
            <person name="Marande W."/>
            <person name="Chantry-Darmon C."/>
            <person name="Lopez-Roques C."/>
            <person name="Bouchez O."/>
            <person name="Berard A."/>
            <person name="Debelle F."/>
            <person name="Munos S."/>
            <person name="Bendahmane A."/>
            <person name="Berges H."/>
            <person name="Niebel A."/>
            <person name="Buitink J."/>
            <person name="Frugier F."/>
            <person name="Benhamed M."/>
            <person name="Crespi M."/>
            <person name="Gouzy J."/>
            <person name="Gamas P."/>
        </authorList>
    </citation>
    <scope>NUCLEOTIDE SEQUENCE [LARGE SCALE GENOMIC DNA]</scope>
    <source>
        <strain evidence="3">cv. Jemalong A17</strain>
    </source>
</reference>
<dbReference type="PROSITE" id="PS51257">
    <property type="entry name" value="PROKAR_LIPOPROTEIN"/>
    <property type="match status" value="1"/>
</dbReference>
<evidence type="ECO:0000256" key="1">
    <source>
        <dbReference type="SAM" id="Phobius"/>
    </source>
</evidence>
<evidence type="ECO:0008006" key="4">
    <source>
        <dbReference type="Google" id="ProtNLM"/>
    </source>
</evidence>
<protein>
    <recommendedName>
        <fullName evidence="4">Transmembrane protein</fullName>
    </recommendedName>
</protein>
<keyword evidence="1" id="KW-0812">Transmembrane</keyword>
<dbReference type="EMBL" id="PSQE01000003">
    <property type="protein sequence ID" value="RHN67908.1"/>
    <property type="molecule type" value="Genomic_DNA"/>
</dbReference>